<dbReference type="SUPFAM" id="SSF81321">
    <property type="entry name" value="Family A G protein-coupled receptor-like"/>
    <property type="match status" value="1"/>
</dbReference>
<evidence type="ECO:0000313" key="13">
    <source>
        <dbReference type="Proteomes" id="UP001186944"/>
    </source>
</evidence>
<comment type="subcellular location">
    <subcellularLocation>
        <location evidence="1">Cell membrane</location>
        <topology evidence="1">Multi-pass membrane protein</topology>
    </subcellularLocation>
</comment>
<feature type="transmembrane region" description="Helical" evidence="10">
    <location>
        <begin position="242"/>
        <end position="262"/>
    </location>
</feature>
<evidence type="ECO:0000256" key="2">
    <source>
        <dbReference type="ARBA" id="ARBA00022475"/>
    </source>
</evidence>
<evidence type="ECO:0000256" key="7">
    <source>
        <dbReference type="ARBA" id="ARBA00023170"/>
    </source>
</evidence>
<dbReference type="Gene3D" id="1.20.1070.10">
    <property type="entry name" value="Rhodopsin 7-helix transmembrane proteins"/>
    <property type="match status" value="1"/>
</dbReference>
<evidence type="ECO:0000256" key="6">
    <source>
        <dbReference type="ARBA" id="ARBA00023136"/>
    </source>
</evidence>
<proteinExistence type="inferred from homology"/>
<evidence type="ECO:0000313" key="12">
    <source>
        <dbReference type="EMBL" id="KAK3092285.1"/>
    </source>
</evidence>
<evidence type="ECO:0000256" key="3">
    <source>
        <dbReference type="ARBA" id="ARBA00022692"/>
    </source>
</evidence>
<dbReference type="CDD" id="cd00637">
    <property type="entry name" value="7tm_classA_rhodopsin-like"/>
    <property type="match status" value="1"/>
</dbReference>
<dbReference type="AlphaFoldDB" id="A0AA88Y1L6"/>
<keyword evidence="13" id="KW-1185">Reference proteome</keyword>
<dbReference type="SMART" id="SM01381">
    <property type="entry name" value="7TM_GPCR_Srsx"/>
    <property type="match status" value="1"/>
</dbReference>
<feature type="transmembrane region" description="Helical" evidence="10">
    <location>
        <begin position="282"/>
        <end position="302"/>
    </location>
</feature>
<evidence type="ECO:0000256" key="10">
    <source>
        <dbReference type="SAM" id="Phobius"/>
    </source>
</evidence>
<evidence type="ECO:0000256" key="4">
    <source>
        <dbReference type="ARBA" id="ARBA00022989"/>
    </source>
</evidence>
<feature type="transmembrane region" description="Helical" evidence="10">
    <location>
        <begin position="20"/>
        <end position="46"/>
    </location>
</feature>
<keyword evidence="6 10" id="KW-0472">Membrane</keyword>
<sequence>MSNNTVDDALAYGRTHVEIGILATTICILICLSVLGNLAVIVAIYKSHQLRDEISNRLTINLAITDLVNGAVVMTSSLISTVSDGWDMGSLYCDLICCVNYCLIIVSMLTLFFISLDRYQAIIHPLLYTEIITSRRITMMISYTWVQGLVFCVIPAMLHWVEYDYHEAICAIQWHKERDQAIFYVVAAFILCFLMPGLALGFCYCKILKEVKKKSQVHPSVYQNNQDGSISKKKKYSTSSKAVRSLLIIVCAYFICMTPFSVTKLIKVSWENKTFLRGSLNTAASVIAFCSSAINPLIYGIFRRDFRAAYKRLICKVKQGGNPSNITTAHATEDDLDSSDH</sequence>
<evidence type="ECO:0000256" key="9">
    <source>
        <dbReference type="RuleBase" id="RU000688"/>
    </source>
</evidence>
<dbReference type="PROSITE" id="PS50262">
    <property type="entry name" value="G_PROTEIN_RECEP_F1_2"/>
    <property type="match status" value="1"/>
</dbReference>
<feature type="transmembrane region" description="Helical" evidence="10">
    <location>
        <begin position="58"/>
        <end position="79"/>
    </location>
</feature>
<dbReference type="InterPro" id="IPR000276">
    <property type="entry name" value="GPCR_Rhodpsn"/>
</dbReference>
<dbReference type="Pfam" id="PF00001">
    <property type="entry name" value="7tm_1"/>
    <property type="match status" value="1"/>
</dbReference>
<evidence type="ECO:0000259" key="11">
    <source>
        <dbReference type="PROSITE" id="PS50262"/>
    </source>
</evidence>
<comment type="caution">
    <text evidence="12">The sequence shown here is derived from an EMBL/GenBank/DDBJ whole genome shotgun (WGS) entry which is preliminary data.</text>
</comment>
<protein>
    <recommendedName>
        <fullName evidence="11">G-protein coupled receptors family 1 profile domain-containing protein</fullName>
    </recommendedName>
</protein>
<dbReference type="InterPro" id="IPR017452">
    <property type="entry name" value="GPCR_Rhodpsn_7TM"/>
</dbReference>
<feature type="domain" description="G-protein coupled receptors family 1 profile" evidence="11">
    <location>
        <begin position="36"/>
        <end position="299"/>
    </location>
</feature>
<feature type="transmembrane region" description="Helical" evidence="10">
    <location>
        <begin position="137"/>
        <end position="161"/>
    </location>
</feature>
<dbReference type="GO" id="GO:0004930">
    <property type="term" value="F:G protein-coupled receptor activity"/>
    <property type="evidence" value="ECO:0007669"/>
    <property type="project" value="UniProtKB-KW"/>
</dbReference>
<dbReference type="Proteomes" id="UP001186944">
    <property type="component" value="Unassembled WGS sequence"/>
</dbReference>
<accession>A0AA88Y1L6</accession>
<keyword evidence="2" id="KW-1003">Cell membrane</keyword>
<dbReference type="EMBL" id="VSWD01000009">
    <property type="protein sequence ID" value="KAK3092285.1"/>
    <property type="molecule type" value="Genomic_DNA"/>
</dbReference>
<keyword evidence="8 9" id="KW-0807">Transducer</keyword>
<dbReference type="PROSITE" id="PS00237">
    <property type="entry name" value="G_PROTEIN_RECEP_F1_1"/>
    <property type="match status" value="1"/>
</dbReference>
<organism evidence="12 13">
    <name type="scientific">Pinctada imbricata</name>
    <name type="common">Atlantic pearl-oyster</name>
    <name type="synonym">Pinctada martensii</name>
    <dbReference type="NCBI Taxonomy" id="66713"/>
    <lineage>
        <taxon>Eukaryota</taxon>
        <taxon>Metazoa</taxon>
        <taxon>Spiralia</taxon>
        <taxon>Lophotrochozoa</taxon>
        <taxon>Mollusca</taxon>
        <taxon>Bivalvia</taxon>
        <taxon>Autobranchia</taxon>
        <taxon>Pteriomorphia</taxon>
        <taxon>Pterioida</taxon>
        <taxon>Pterioidea</taxon>
        <taxon>Pteriidae</taxon>
        <taxon>Pinctada</taxon>
    </lineage>
</organism>
<feature type="transmembrane region" description="Helical" evidence="10">
    <location>
        <begin position="91"/>
        <end position="116"/>
    </location>
</feature>
<comment type="similarity">
    <text evidence="9">Belongs to the G-protein coupled receptor 1 family.</text>
</comment>
<dbReference type="GO" id="GO:0005886">
    <property type="term" value="C:plasma membrane"/>
    <property type="evidence" value="ECO:0007669"/>
    <property type="project" value="UniProtKB-SubCell"/>
</dbReference>
<evidence type="ECO:0000256" key="8">
    <source>
        <dbReference type="ARBA" id="ARBA00023224"/>
    </source>
</evidence>
<gene>
    <name evidence="12" type="ORF">FSP39_000739</name>
</gene>
<reference evidence="12" key="1">
    <citation type="submission" date="2019-08" db="EMBL/GenBank/DDBJ databases">
        <title>The improved chromosome-level genome for the pearl oyster Pinctada fucata martensii using PacBio sequencing and Hi-C.</title>
        <authorList>
            <person name="Zheng Z."/>
        </authorList>
    </citation>
    <scope>NUCLEOTIDE SEQUENCE</scope>
    <source>
        <strain evidence="12">ZZ-2019</strain>
        <tissue evidence="12">Adductor muscle</tissue>
    </source>
</reference>
<keyword evidence="5 9" id="KW-0297">G-protein coupled receptor</keyword>
<dbReference type="PANTHER" id="PTHR22752">
    <property type="entry name" value="G PROTEIN-COUPLED RECEPTOR"/>
    <property type="match status" value="1"/>
</dbReference>
<keyword evidence="3 9" id="KW-0812">Transmembrane</keyword>
<keyword evidence="7 9" id="KW-0675">Receptor</keyword>
<feature type="transmembrane region" description="Helical" evidence="10">
    <location>
        <begin position="181"/>
        <end position="205"/>
    </location>
</feature>
<evidence type="ECO:0000256" key="1">
    <source>
        <dbReference type="ARBA" id="ARBA00004651"/>
    </source>
</evidence>
<evidence type="ECO:0000256" key="5">
    <source>
        <dbReference type="ARBA" id="ARBA00023040"/>
    </source>
</evidence>
<keyword evidence="4 10" id="KW-1133">Transmembrane helix</keyword>
<dbReference type="PRINTS" id="PR00237">
    <property type="entry name" value="GPCRRHODOPSN"/>
</dbReference>
<name>A0AA88Y1L6_PINIB</name>